<proteinExistence type="predicted"/>
<feature type="compositionally biased region" description="Low complexity" evidence="1">
    <location>
        <begin position="177"/>
        <end position="196"/>
    </location>
</feature>
<sequence length="951" mass="106158">MSVMSESNIPEKRKGLTEKELSQLRTRFKRRQNKFATITGQTQVRISAGTMFQVAAATPADAHDEEEIFERVDAEINPIIDEKNEEFCFSRNVKLGKDTLLSVQTNMSYVSLDMICQPCCQQPRIFSCRVVFRLFSMKGRPSSISVNKALPQKPLLTNKDFTNILSRPKSPIKGKKTPQSSSTSSKSDSTSKSRASSLEKPQEILPTVAVKKRESKRKDSVTISSPESKNDKIKRIEYGSKTTKDKTKQDMIERKKEDKIKKKKKKTEEKSVERKKFKTSQKKMEVIKNHKKKEDIKDVRKSGGKRYEIEKSKEKKLENGEVLHAKTVREELILQSCGRESKKTIETSGKYELKSEILSNKPLIETASSPANIPSEQCPQSTSNIDLLPIEMMKKDQLLYEKMDDDIVLDTNVLQSLATDLTTQSNKVNKDVIGEDIAKKLIEIEKRDQLSVEQDHINEEKEIVVSEIAKKIVEALTSSHVLGKVLTPEEATILKDYFSQKIPLSEKVLATLDTALDKILSRAHEFYNDKKELDAFLKDRDSAKAKLLDALIAKKSNYLADLMIDASYYADRISKGLIDAYRLATEGILVARDNLQYMQAAVGQTYRYSKDMAYRGAALTYETATRSKKLAELGASVGAQMTYDAAKMTLDAAIRGKELAEQSAAIGTKMTLDAAIRGKELAELGTKLTLDAAIRGKEIAEQSAAIGTKLTLDAAIRGKELAELGTKMTSDAVKVTYDVTTRSKELAELGVAIGAKMTQDAASKGLEIVEGTIQTASKGKEMVKDSLTAASSVTRSLSEAALESAVQATQLVGRKVENLTSAMDQARSEIQKSSEWLFSLFQPSMTSKTSEMKETMTAEECKTKEDGVLKKVGGDELQASQKEKTATMTQMITVMGTEQVYLRKVKWKISNSKTDKDISHSQMMYLNYNHIRNFHDCSTSTTLLRFARLRP</sequence>
<reference evidence="4" key="1">
    <citation type="submission" date="2013-10" db="EMBL/GenBank/DDBJ databases">
        <title>Genome sequencing of Onchocerca volvulus.</title>
        <authorList>
            <person name="Cotton J."/>
            <person name="Tsai J."/>
            <person name="Stanley E."/>
            <person name="Tracey A."/>
            <person name="Holroyd N."/>
            <person name="Lustigman S."/>
            <person name="Berriman M."/>
        </authorList>
    </citation>
    <scope>NUCLEOTIDE SEQUENCE</scope>
</reference>
<dbReference type="EMBL" id="CMVM020000345">
    <property type="status" value="NOT_ANNOTATED_CDS"/>
    <property type="molecule type" value="Genomic_DNA"/>
</dbReference>
<evidence type="ECO:0000313" key="3">
    <source>
        <dbReference type="EnsemblMetazoa" id="OVOC10780.1"/>
    </source>
</evidence>
<protein>
    <recommendedName>
        <fullName evidence="2">DUF7774 domain-containing protein</fullName>
    </recommendedName>
</protein>
<evidence type="ECO:0000256" key="1">
    <source>
        <dbReference type="SAM" id="MobiDB-lite"/>
    </source>
</evidence>
<organism evidence="3 4">
    <name type="scientific">Onchocerca volvulus</name>
    <dbReference type="NCBI Taxonomy" id="6282"/>
    <lineage>
        <taxon>Eukaryota</taxon>
        <taxon>Metazoa</taxon>
        <taxon>Ecdysozoa</taxon>
        <taxon>Nematoda</taxon>
        <taxon>Chromadorea</taxon>
        <taxon>Rhabditida</taxon>
        <taxon>Spirurina</taxon>
        <taxon>Spiruromorpha</taxon>
        <taxon>Filarioidea</taxon>
        <taxon>Onchocercidae</taxon>
        <taxon>Onchocerca</taxon>
    </lineage>
</organism>
<dbReference type="InterPro" id="IPR056676">
    <property type="entry name" value="DUF7774"/>
</dbReference>
<evidence type="ECO:0000259" key="2">
    <source>
        <dbReference type="Pfam" id="PF24983"/>
    </source>
</evidence>
<evidence type="ECO:0000313" key="4">
    <source>
        <dbReference type="Proteomes" id="UP000024404"/>
    </source>
</evidence>
<dbReference type="Pfam" id="PF24983">
    <property type="entry name" value="DUF7774"/>
    <property type="match status" value="1"/>
</dbReference>
<reference evidence="3" key="2">
    <citation type="submission" date="2022-06" db="UniProtKB">
        <authorList>
            <consortium name="EnsemblMetazoa"/>
        </authorList>
    </citation>
    <scope>IDENTIFICATION</scope>
</reference>
<feature type="region of interest" description="Disordered" evidence="1">
    <location>
        <begin position="161"/>
        <end position="287"/>
    </location>
</feature>
<feature type="domain" description="DUF7774" evidence="2">
    <location>
        <begin position="467"/>
        <end position="550"/>
    </location>
</feature>
<dbReference type="Proteomes" id="UP000024404">
    <property type="component" value="Unassembled WGS sequence"/>
</dbReference>
<name>A0A8R1XNR1_ONCVO</name>
<keyword evidence="4" id="KW-1185">Reference proteome</keyword>
<accession>A0A8R1XNR1</accession>
<dbReference type="AlphaFoldDB" id="A0A8R1XNR1"/>
<dbReference type="EnsemblMetazoa" id="OVOC10780.1">
    <property type="protein sequence ID" value="OVOC10780.1"/>
    <property type="gene ID" value="WBGene00247589"/>
</dbReference>
<dbReference type="OMA" id="IGAKMTQ"/>
<feature type="compositionally biased region" description="Basic and acidic residues" evidence="1">
    <location>
        <begin position="228"/>
        <end position="274"/>
    </location>
</feature>